<sequence length="75" mass="8357">MADFIAVELEKGRSGNCRFVVQAPIRMQDTISERERRHESNSPLRCWEISAASYKPVLPTVAYIHGTGPLLVGIS</sequence>
<evidence type="ECO:0000313" key="1">
    <source>
        <dbReference type="EMBL" id="VVA35530.1"/>
    </source>
</evidence>
<dbReference type="Proteomes" id="UP000327085">
    <property type="component" value="Chromosome 4"/>
</dbReference>
<organism evidence="1 2">
    <name type="scientific">Prunus dulcis</name>
    <name type="common">Almond</name>
    <name type="synonym">Amygdalus dulcis</name>
    <dbReference type="NCBI Taxonomy" id="3755"/>
    <lineage>
        <taxon>Eukaryota</taxon>
        <taxon>Viridiplantae</taxon>
        <taxon>Streptophyta</taxon>
        <taxon>Embryophyta</taxon>
        <taxon>Tracheophyta</taxon>
        <taxon>Spermatophyta</taxon>
        <taxon>Magnoliopsida</taxon>
        <taxon>eudicotyledons</taxon>
        <taxon>Gunneridae</taxon>
        <taxon>Pentapetalae</taxon>
        <taxon>rosids</taxon>
        <taxon>fabids</taxon>
        <taxon>Rosales</taxon>
        <taxon>Rosaceae</taxon>
        <taxon>Amygdaloideae</taxon>
        <taxon>Amygdaleae</taxon>
        <taxon>Prunus</taxon>
    </lineage>
</organism>
<protein>
    <submittedName>
        <fullName evidence="1">Uncharacterized protein</fullName>
    </submittedName>
</protein>
<proteinExistence type="predicted"/>
<evidence type="ECO:0000313" key="2">
    <source>
        <dbReference type="Proteomes" id="UP000327085"/>
    </source>
</evidence>
<name>A0A5E4G7F4_PRUDU</name>
<accession>A0A5E4G7F4</accession>
<dbReference type="EMBL" id="CABIKO010000394">
    <property type="protein sequence ID" value="VVA35530.1"/>
    <property type="molecule type" value="Genomic_DNA"/>
</dbReference>
<reference evidence="2" key="1">
    <citation type="journal article" date="2020" name="Plant J.">
        <title>Transposons played a major role in the diversification between the closely related almond and peach genomes: results from the almond genome sequence.</title>
        <authorList>
            <person name="Alioto T."/>
            <person name="Alexiou K.G."/>
            <person name="Bardil A."/>
            <person name="Barteri F."/>
            <person name="Castanera R."/>
            <person name="Cruz F."/>
            <person name="Dhingra A."/>
            <person name="Duval H."/>
            <person name="Fernandez I Marti A."/>
            <person name="Frias L."/>
            <person name="Galan B."/>
            <person name="Garcia J.L."/>
            <person name="Howad W."/>
            <person name="Gomez-Garrido J."/>
            <person name="Gut M."/>
            <person name="Julca I."/>
            <person name="Morata J."/>
            <person name="Puigdomenech P."/>
            <person name="Ribeca P."/>
            <person name="Rubio Cabetas M.J."/>
            <person name="Vlasova A."/>
            <person name="Wirthensohn M."/>
            <person name="Garcia-Mas J."/>
            <person name="Gabaldon T."/>
            <person name="Casacuberta J.M."/>
            <person name="Arus P."/>
        </authorList>
    </citation>
    <scope>NUCLEOTIDE SEQUENCE [LARGE SCALE GENOMIC DNA]</scope>
    <source>
        <strain evidence="2">cv. Texas</strain>
    </source>
</reference>
<gene>
    <name evidence="1" type="ORF">ALMOND_2B007931</name>
</gene>
<dbReference type="Gramene" id="VVA35530">
    <property type="protein sequence ID" value="VVA35530"/>
    <property type="gene ID" value="Prudul26B007931"/>
</dbReference>
<dbReference type="AlphaFoldDB" id="A0A5E4G7F4"/>
<dbReference type="InParanoid" id="A0A5E4G7F4"/>